<organism evidence="2 3">
    <name type="scientific">Streptococcus mutans serotype c (strain ATCC 700610 / UA159)</name>
    <dbReference type="NCBI Taxonomy" id="210007"/>
    <lineage>
        <taxon>Bacteria</taxon>
        <taxon>Bacillati</taxon>
        <taxon>Bacillota</taxon>
        <taxon>Bacilli</taxon>
        <taxon>Lactobacillales</taxon>
        <taxon>Streptococcaceae</taxon>
        <taxon>Streptococcus</taxon>
    </lineage>
</organism>
<evidence type="ECO:0000313" key="3">
    <source>
        <dbReference type="Proteomes" id="UP000002512"/>
    </source>
</evidence>
<feature type="transmembrane region" description="Helical" evidence="1">
    <location>
        <begin position="136"/>
        <end position="158"/>
    </location>
</feature>
<name>Q8DU86_STRMU</name>
<keyword evidence="3" id="KW-1185">Reference proteome</keyword>
<gene>
    <name evidence="2" type="primary">satC</name>
    <name evidence="2" type="ordered locus">SMU_1059</name>
</gene>
<dbReference type="OrthoDB" id="9784157at2"/>
<dbReference type="AlphaFoldDB" id="Q8DU86"/>
<protein>
    <submittedName>
        <fullName evidence="2">Uncharacterized protein</fullName>
    </submittedName>
</protein>
<sequence length="175" mass="20202">MNHLNQTYNSIKYRYNGLPNKIQIIIIALSVSLIYILPLLTISNGVLNGDDLHFRIDRMLGLSSIWKSPVNFRTFYKVGQGVNYFYPFYRYKGQVVTVDNRLVSSALSKSGSTAIHLPNGIHEIRVTYYYTAVARVAFVTSIIVIIVTIIYAVLYHLIEKHRITFKIRQGLFIYY</sequence>
<dbReference type="KEGG" id="smu:SMU_1059"/>
<accession>Q8DU86</accession>
<keyword evidence="1" id="KW-0812">Transmembrane</keyword>
<dbReference type="EMBL" id="AE014133">
    <property type="protein sequence ID" value="AAN58757.1"/>
    <property type="molecule type" value="Genomic_DNA"/>
</dbReference>
<dbReference type="HOGENOM" id="CLU_1531721_0_0_9"/>
<reference evidence="2 3" key="1">
    <citation type="journal article" date="2002" name="Proc. Natl. Acad. Sci. U.S.A.">
        <title>Genome sequence of Streptococcus mutans UA159, a cariogenic dental pathogen.</title>
        <authorList>
            <person name="Ajdic D."/>
            <person name="McShan W.M."/>
            <person name="McLaughlin R.E."/>
            <person name="Savic G."/>
            <person name="Chang J."/>
            <person name="Carson M.B."/>
            <person name="Primeaux C."/>
            <person name="Tian R."/>
            <person name="Kenton S."/>
            <person name="Jia H."/>
            <person name="Lin S."/>
            <person name="Qian Y."/>
            <person name="Li S."/>
            <person name="Zhu H."/>
            <person name="Najar F."/>
            <person name="Lai H."/>
            <person name="White J."/>
            <person name="Roe B.A."/>
            <person name="Ferretti J.J."/>
        </authorList>
    </citation>
    <scope>NUCLEOTIDE SEQUENCE [LARGE SCALE GENOMIC DNA]</scope>
    <source>
        <strain evidence="3">ATCC 700610 / UA159</strain>
    </source>
</reference>
<dbReference type="PATRIC" id="fig|210007.7.peg.946"/>
<dbReference type="STRING" id="210007.SMU_1059"/>
<keyword evidence="1" id="KW-1133">Transmembrane helix</keyword>
<proteinExistence type="predicted"/>
<feature type="transmembrane region" description="Helical" evidence="1">
    <location>
        <begin position="21"/>
        <end position="42"/>
    </location>
</feature>
<evidence type="ECO:0000313" key="2">
    <source>
        <dbReference type="EMBL" id="AAN58757.1"/>
    </source>
</evidence>
<keyword evidence="1" id="KW-0472">Membrane</keyword>
<dbReference type="Proteomes" id="UP000002512">
    <property type="component" value="Chromosome"/>
</dbReference>
<evidence type="ECO:0000256" key="1">
    <source>
        <dbReference type="SAM" id="Phobius"/>
    </source>
</evidence>